<dbReference type="InterPro" id="IPR002656">
    <property type="entry name" value="Acyl_transf_3_dom"/>
</dbReference>
<feature type="transmembrane region" description="Helical" evidence="1">
    <location>
        <begin position="85"/>
        <end position="104"/>
    </location>
</feature>
<feature type="transmembrane region" description="Helical" evidence="1">
    <location>
        <begin position="281"/>
        <end position="299"/>
    </location>
</feature>
<evidence type="ECO:0000313" key="4">
    <source>
        <dbReference type="Proteomes" id="UP000318413"/>
    </source>
</evidence>
<organism evidence="3 4">
    <name type="scientific">Sphingomonas oligophenolica</name>
    <dbReference type="NCBI Taxonomy" id="301154"/>
    <lineage>
        <taxon>Bacteria</taxon>
        <taxon>Pseudomonadati</taxon>
        <taxon>Pseudomonadota</taxon>
        <taxon>Alphaproteobacteria</taxon>
        <taxon>Sphingomonadales</taxon>
        <taxon>Sphingomonadaceae</taxon>
        <taxon>Sphingomonas</taxon>
    </lineage>
</organism>
<feature type="transmembrane region" description="Helical" evidence="1">
    <location>
        <begin position="337"/>
        <end position="358"/>
    </location>
</feature>
<feature type="domain" description="Acyltransferase 3" evidence="2">
    <location>
        <begin position="5"/>
        <end position="357"/>
    </location>
</feature>
<feature type="transmembrane region" description="Helical" evidence="1">
    <location>
        <begin position="142"/>
        <end position="162"/>
    </location>
</feature>
<feature type="transmembrane region" description="Helical" evidence="1">
    <location>
        <begin position="238"/>
        <end position="261"/>
    </location>
</feature>
<dbReference type="RefSeq" id="WP_140866604.1">
    <property type="nucleotide sequence ID" value="NZ_RCZK01000001.1"/>
</dbReference>
<dbReference type="InterPro" id="IPR050623">
    <property type="entry name" value="Glucan_succinyl_AcylTrfase"/>
</dbReference>
<dbReference type="PANTHER" id="PTHR36927">
    <property type="entry name" value="BLR4337 PROTEIN"/>
    <property type="match status" value="1"/>
</dbReference>
<evidence type="ECO:0000259" key="2">
    <source>
        <dbReference type="Pfam" id="PF01757"/>
    </source>
</evidence>
<feature type="transmembrane region" description="Helical" evidence="1">
    <location>
        <begin position="311"/>
        <end position="331"/>
    </location>
</feature>
<keyword evidence="3" id="KW-0012">Acyltransferase</keyword>
<feature type="transmembrane region" description="Helical" evidence="1">
    <location>
        <begin position="12"/>
        <end position="30"/>
    </location>
</feature>
<keyword evidence="1" id="KW-1133">Transmembrane helix</keyword>
<evidence type="ECO:0000256" key="1">
    <source>
        <dbReference type="SAM" id="Phobius"/>
    </source>
</evidence>
<comment type="caution">
    <text evidence="3">The sequence shown here is derived from an EMBL/GenBank/DDBJ whole genome shotgun (WGS) entry which is preliminary data.</text>
</comment>
<dbReference type="GO" id="GO:0016747">
    <property type="term" value="F:acyltransferase activity, transferring groups other than amino-acyl groups"/>
    <property type="evidence" value="ECO:0007669"/>
    <property type="project" value="InterPro"/>
</dbReference>
<keyword evidence="1" id="KW-0472">Membrane</keyword>
<dbReference type="EMBL" id="RCZK01000001">
    <property type="protein sequence ID" value="TPG15502.1"/>
    <property type="molecule type" value="Genomic_DNA"/>
</dbReference>
<dbReference type="OrthoDB" id="9809782at2"/>
<feature type="transmembrane region" description="Helical" evidence="1">
    <location>
        <begin position="174"/>
        <end position="197"/>
    </location>
</feature>
<gene>
    <name evidence="3" type="ORF">EAH84_01485</name>
</gene>
<feature type="transmembrane region" description="Helical" evidence="1">
    <location>
        <begin position="209"/>
        <end position="226"/>
    </location>
</feature>
<feature type="transmembrane region" description="Helical" evidence="1">
    <location>
        <begin position="42"/>
        <end position="65"/>
    </location>
</feature>
<protein>
    <submittedName>
        <fullName evidence="3">Acyltransferase</fullName>
    </submittedName>
</protein>
<keyword evidence="4" id="KW-1185">Reference proteome</keyword>
<evidence type="ECO:0000313" key="3">
    <source>
        <dbReference type="EMBL" id="TPG15502.1"/>
    </source>
</evidence>
<dbReference type="Proteomes" id="UP000318413">
    <property type="component" value="Unassembled WGS sequence"/>
</dbReference>
<keyword evidence="3" id="KW-0808">Transferase</keyword>
<dbReference type="AlphaFoldDB" id="A0A502CRZ4"/>
<sequence length="383" mass="43431">MTRHYGMDWLRIGAFALLILYHIGMVFVPWNFHVKADPLVKWALLPMLVVNAWRLSLLFVVSGYASRALLRRAGGVGGFMRNRSFRLLVPLAFGIAVIVPPQPWVELTTKAGYDAGYLHFWLYDYFAFQTVAGVPMPNWNHLWFVGYLWLYTALLAAMIVTVRLPRLQGWFDRAFGGLGVIVIPLAYLVAVHAWWLPMVGETHLVVGDWIAHLSYLPAFLFGFALAGSDRALVAIARWWLLALGLAVLGYLFIMGAELRWWTTAMMTPRTYVRLYGAAHAFEQWGGLVALIGAAERWFNRDRAIRPVLTEAVFPFYVAHQTIIVVVMYWLLPARLPGWANFAILVASTIAGCWAFYMVGRSIGWLRPLIGLRRRIRPLAAPII</sequence>
<dbReference type="Pfam" id="PF01757">
    <property type="entry name" value="Acyl_transf_3"/>
    <property type="match status" value="1"/>
</dbReference>
<keyword evidence="1" id="KW-0812">Transmembrane</keyword>
<name>A0A502CRZ4_9SPHN</name>
<reference evidence="3 4" key="1">
    <citation type="journal article" date="2019" name="Environ. Microbiol.">
        <title>Species interactions and distinct microbial communities in high Arctic permafrost affected cryosols are associated with the CH4 and CO2 gas fluxes.</title>
        <authorList>
            <person name="Altshuler I."/>
            <person name="Hamel J."/>
            <person name="Turney S."/>
            <person name="Magnuson E."/>
            <person name="Levesque R."/>
            <person name="Greer C."/>
            <person name="Whyte L.G."/>
        </authorList>
    </citation>
    <scope>NUCLEOTIDE SEQUENCE [LARGE SCALE GENOMIC DNA]</scope>
    <source>
        <strain evidence="3 4">S5.1</strain>
    </source>
</reference>
<accession>A0A502CRZ4</accession>
<dbReference type="PANTHER" id="PTHR36927:SF3">
    <property type="entry name" value="GLUCANS BIOSYNTHESIS PROTEIN C"/>
    <property type="match status" value="1"/>
</dbReference>
<proteinExistence type="predicted"/>